<name>A0A7T8GYI4_CALRO</name>
<feature type="region of interest" description="Disordered" evidence="1">
    <location>
        <begin position="1005"/>
        <end position="1031"/>
    </location>
</feature>
<feature type="region of interest" description="Disordered" evidence="1">
    <location>
        <begin position="959"/>
        <end position="988"/>
    </location>
</feature>
<feature type="domain" description="DNA2/NAM7 helicase helicase" evidence="2">
    <location>
        <begin position="431"/>
        <end position="558"/>
    </location>
</feature>
<accession>A0A7T8GYI4</accession>
<keyword evidence="5" id="KW-1185">Reference proteome</keyword>
<sequence length="1315" mass="148334">MASEGMCRAGAQCVEAHSKEELTEWKDRFDYRQKKAFKANKILGKTFVDNVIERLSNLSHPSLLLRESIEGISLSVDRDISQEISNNDKALEWNFTLQSSKILRHVALLSDENRIHFKISCVKHQGVSDNKEVLKTYSTDSSQEWAHPESNFFSSCRDMEYKIKINFSADFFGSFLQTIVFNFGSGSGDVLLLKRDLRVDVQPEETGEDESGVKEEEEAQFHDVLIRQPDRWDESNSHIIDFEPPLHVPSPETQRILSNKFRLSQNVTEPRLTKANYRGRMHELLFIEEMAQYEQVGQFNHCQIRSAWGTLWNDDSGIQFKRGHPCGTPYSHQLLTLLLSRSGHPERSERPLWPALRTPERTPSTSGYELKEDDFFKVEVQFQLNRLPICEMHLAVDLLPDLELVHPNNLEEVVIPWSTGKQWSDEFHGSLNPKQREAILAITASRSVIIPPILIIGPYGTGKTFTLGQSLKMLLKERSNRILVCTHSNSAADLYIKEYLHPYVSEINVKRQTEKEDESVTELTPAVKVLRVYYENRWVKTVHETVLKYCLVNTSEHSRSFRNPTYEEVVDVDIVVATLSTSKSLTGLGLPLGHFSHVLIDEAAQAMECEALMALALAGPDTRIVLAGDHMQLSPEVTSKLAREKNFNKSLLERLYDTYPRSTSFPCKILLCENYRSHGTIIELSSELFYEQKLLASGKQSTHDLWHPLTHFTARGEDVQDLNSTSFYNNAEVYEVVERVTQLQVTWPKSWGRRDETSIGIVTPYYDQVQRIRSELRKRNLFGVSVERVLNVQGKQFRAIFLSTVRTRKTCVNSQEDPEVDFGFLSNAKLLNTAISRAQSLVAVVGILWPFMWEKFMEKANKGNSFFGLTYQALRAMLDNVDYKKTYVLNPYAPVFVPRYAKHPNQQMGFNGGYSGVGQGLCRLNATFSGLFRSYIPPPPPWLGPPPPAAIPPPMMGWPPLTEKGRPLPSSNRPFSKLHRYDSPPPLLGRNARAKDVLFFNDGVHFPGKAPPPPPPSFRNLPPPPNSSSNHEEQLLLNFASHLFPEDIELPSFLKPPSSKTSFSTYKPTRAHPGPEQVPPYTEAAFLLAQSLPLRSTPLAGGQSSAILASDLEAQFHQQEEEDSSRAEAIGGGNNNSHDNFLLPSAKSTDTFFSLSNRSGSTRGDSHSLDPTNLILSEILSSANKEDLLFESSKPPESKVPLYMRRPGEDGERRRIEGGDSDFSNSSSSLVPSGLLHSELFFKDPSEGDKAGPLSYASALLRNPPDKLPSSLEEDPLHRIRRGLNNGSTTQELPSLQRENSFLGIGDFRLFDSKF</sequence>
<dbReference type="GO" id="GO:0004386">
    <property type="term" value="F:helicase activity"/>
    <property type="evidence" value="ECO:0007669"/>
    <property type="project" value="InterPro"/>
</dbReference>
<proteinExistence type="predicted"/>
<dbReference type="InterPro" id="IPR047187">
    <property type="entry name" value="SF1_C_Upf1"/>
</dbReference>
<feature type="region of interest" description="Disordered" evidence="1">
    <location>
        <begin position="1191"/>
        <end position="1230"/>
    </location>
</feature>
<dbReference type="PANTHER" id="PTHR10887:SF365">
    <property type="entry name" value="HELICASE WITH ZINC FINGER DOMAIN-RELATED"/>
    <property type="match status" value="1"/>
</dbReference>
<dbReference type="Pfam" id="PF13087">
    <property type="entry name" value="AAA_12"/>
    <property type="match status" value="1"/>
</dbReference>
<dbReference type="InterPro" id="IPR041677">
    <property type="entry name" value="DNA2/NAM7_AAA_11"/>
</dbReference>
<dbReference type="Proteomes" id="UP000595437">
    <property type="component" value="Chromosome 9"/>
</dbReference>
<dbReference type="InterPro" id="IPR041679">
    <property type="entry name" value="DNA2/NAM7-like_C"/>
</dbReference>
<feature type="region of interest" description="Disordered" evidence="1">
    <location>
        <begin position="1115"/>
        <end position="1135"/>
    </location>
</feature>
<dbReference type="CDD" id="cd18808">
    <property type="entry name" value="SF1_C_Upf1"/>
    <property type="match status" value="1"/>
</dbReference>
<feature type="domain" description="DNA2/NAM7 helicase-like C-terminal" evidence="3">
    <location>
        <begin position="648"/>
        <end position="846"/>
    </location>
</feature>
<reference evidence="5" key="1">
    <citation type="submission" date="2021-01" db="EMBL/GenBank/DDBJ databases">
        <title>Caligus Genome Assembly.</title>
        <authorList>
            <person name="Gallardo-Escarate C."/>
        </authorList>
    </citation>
    <scope>NUCLEOTIDE SEQUENCE [LARGE SCALE GENOMIC DNA]</scope>
</reference>
<feature type="compositionally biased region" description="Polar residues" evidence="1">
    <location>
        <begin position="1058"/>
        <end position="1067"/>
    </location>
</feature>
<evidence type="ECO:0000256" key="1">
    <source>
        <dbReference type="SAM" id="MobiDB-lite"/>
    </source>
</evidence>
<protein>
    <recommendedName>
        <fullName evidence="6">Helicase with zinc finger domain</fullName>
    </recommendedName>
</protein>
<dbReference type="GO" id="GO:0005829">
    <property type="term" value="C:cytosol"/>
    <property type="evidence" value="ECO:0007669"/>
    <property type="project" value="TreeGrafter"/>
</dbReference>
<feature type="compositionally biased region" description="Pro residues" evidence="1">
    <location>
        <begin position="1009"/>
        <end position="1026"/>
    </location>
</feature>
<feature type="domain" description="DNA2/NAM7 helicase helicase" evidence="2">
    <location>
        <begin position="566"/>
        <end position="640"/>
    </location>
</feature>
<dbReference type="OrthoDB" id="5988104at2759"/>
<dbReference type="Pfam" id="PF13086">
    <property type="entry name" value="AAA_11"/>
    <property type="match status" value="2"/>
</dbReference>
<dbReference type="FunFam" id="3.40.50.300:FF:000419">
    <property type="entry name" value="Probable helicase with zinc finger domain"/>
    <property type="match status" value="1"/>
</dbReference>
<evidence type="ECO:0000313" key="4">
    <source>
        <dbReference type="EMBL" id="QQP40187.1"/>
    </source>
</evidence>
<gene>
    <name evidence="4" type="ORF">FKW44_014159</name>
</gene>
<dbReference type="GO" id="GO:0043186">
    <property type="term" value="C:P granule"/>
    <property type="evidence" value="ECO:0007669"/>
    <property type="project" value="TreeGrafter"/>
</dbReference>
<evidence type="ECO:0000259" key="3">
    <source>
        <dbReference type="Pfam" id="PF13087"/>
    </source>
</evidence>
<dbReference type="SUPFAM" id="SSF52540">
    <property type="entry name" value="P-loop containing nucleoside triphosphate hydrolases"/>
    <property type="match status" value="1"/>
</dbReference>
<feature type="region of interest" description="Disordered" evidence="1">
    <location>
        <begin position="1054"/>
        <end position="1076"/>
    </location>
</feature>
<dbReference type="InterPro" id="IPR027417">
    <property type="entry name" value="P-loop_NTPase"/>
</dbReference>
<evidence type="ECO:0000313" key="5">
    <source>
        <dbReference type="Proteomes" id="UP000595437"/>
    </source>
</evidence>
<dbReference type="Gene3D" id="3.40.50.300">
    <property type="entry name" value="P-loop containing nucleotide triphosphate hydrolases"/>
    <property type="match status" value="2"/>
</dbReference>
<dbReference type="EMBL" id="CP045898">
    <property type="protein sequence ID" value="QQP40187.1"/>
    <property type="molecule type" value="Genomic_DNA"/>
</dbReference>
<evidence type="ECO:0000259" key="2">
    <source>
        <dbReference type="Pfam" id="PF13086"/>
    </source>
</evidence>
<dbReference type="PANTHER" id="PTHR10887">
    <property type="entry name" value="DNA2/NAM7 HELICASE FAMILY"/>
    <property type="match status" value="1"/>
</dbReference>
<dbReference type="GO" id="GO:0035194">
    <property type="term" value="P:regulatory ncRNA-mediated post-transcriptional gene silencing"/>
    <property type="evidence" value="ECO:0007669"/>
    <property type="project" value="TreeGrafter"/>
</dbReference>
<feature type="compositionally biased region" description="Basic and acidic residues" evidence="1">
    <location>
        <begin position="1206"/>
        <end position="1218"/>
    </location>
</feature>
<feature type="compositionally biased region" description="Low complexity" evidence="1">
    <location>
        <begin position="1221"/>
        <end position="1230"/>
    </location>
</feature>
<organism evidence="4 5">
    <name type="scientific">Caligus rogercresseyi</name>
    <name type="common">Sea louse</name>
    <dbReference type="NCBI Taxonomy" id="217165"/>
    <lineage>
        <taxon>Eukaryota</taxon>
        <taxon>Metazoa</taxon>
        <taxon>Ecdysozoa</taxon>
        <taxon>Arthropoda</taxon>
        <taxon>Crustacea</taxon>
        <taxon>Multicrustacea</taxon>
        <taxon>Hexanauplia</taxon>
        <taxon>Copepoda</taxon>
        <taxon>Siphonostomatoida</taxon>
        <taxon>Caligidae</taxon>
        <taxon>Caligus</taxon>
    </lineage>
</organism>
<evidence type="ECO:0008006" key="6">
    <source>
        <dbReference type="Google" id="ProtNLM"/>
    </source>
</evidence>
<dbReference type="InterPro" id="IPR045055">
    <property type="entry name" value="DNA2/NAM7-like"/>
</dbReference>